<feature type="domain" description="Partial AB-hydrolase lipase" evidence="10">
    <location>
        <begin position="32"/>
        <end position="94"/>
    </location>
</feature>
<keyword evidence="11" id="KW-1185">Reference proteome</keyword>
<feature type="signal peptide" evidence="9">
    <location>
        <begin position="1"/>
        <end position="18"/>
    </location>
</feature>
<feature type="chain" id="PRO_5037308820" evidence="9">
    <location>
        <begin position="19"/>
        <end position="467"/>
    </location>
</feature>
<evidence type="ECO:0000256" key="6">
    <source>
        <dbReference type="ARBA" id="ARBA00023098"/>
    </source>
</evidence>
<dbReference type="GO" id="GO:0016042">
    <property type="term" value="P:lipid catabolic process"/>
    <property type="evidence" value="ECO:0007669"/>
    <property type="project" value="UniProtKB-KW"/>
</dbReference>
<comment type="similarity">
    <text evidence="2">Belongs to the AB hydrolase superfamily. Lipase family.</text>
</comment>
<evidence type="ECO:0000256" key="7">
    <source>
        <dbReference type="ARBA" id="ARBA00023180"/>
    </source>
</evidence>
<dbReference type="InterPro" id="IPR006693">
    <property type="entry name" value="AB_hydrolase_lipase"/>
</dbReference>
<keyword evidence="4" id="KW-0378">Hydrolase</keyword>
<keyword evidence="7" id="KW-0325">Glycoprotein</keyword>
<keyword evidence="5" id="KW-0442">Lipid degradation</keyword>
<dbReference type="AlphaFoldDB" id="A0A914DPA5"/>
<evidence type="ECO:0000256" key="2">
    <source>
        <dbReference type="ARBA" id="ARBA00010701"/>
    </source>
</evidence>
<evidence type="ECO:0000256" key="4">
    <source>
        <dbReference type="ARBA" id="ARBA00022801"/>
    </source>
</evidence>
<dbReference type="Gene3D" id="3.40.50.1820">
    <property type="entry name" value="alpha/beta hydrolase"/>
    <property type="match status" value="2"/>
</dbReference>
<comment type="subcellular location">
    <subcellularLocation>
        <location evidence="1">Lysosome lumen</location>
    </subcellularLocation>
</comment>
<dbReference type="InterPro" id="IPR029058">
    <property type="entry name" value="AB_hydrolase_fold"/>
</dbReference>
<proteinExistence type="inferred from homology"/>
<evidence type="ECO:0000313" key="12">
    <source>
        <dbReference type="WBParaSite" id="ACRNAN_scaffold328.g7878.t1"/>
    </source>
</evidence>
<protein>
    <submittedName>
        <fullName evidence="12">Partial AB-hydrolase lipase domain-containing protein</fullName>
    </submittedName>
</protein>
<dbReference type="Proteomes" id="UP000887540">
    <property type="component" value="Unplaced"/>
</dbReference>
<evidence type="ECO:0000256" key="3">
    <source>
        <dbReference type="ARBA" id="ARBA00022729"/>
    </source>
</evidence>
<evidence type="ECO:0000313" key="11">
    <source>
        <dbReference type="Proteomes" id="UP000887540"/>
    </source>
</evidence>
<reference evidence="12" key="1">
    <citation type="submission" date="2022-11" db="UniProtKB">
        <authorList>
            <consortium name="WormBaseParasite"/>
        </authorList>
    </citation>
    <scope>IDENTIFICATION</scope>
</reference>
<dbReference type="SUPFAM" id="SSF53474">
    <property type="entry name" value="alpha/beta-Hydrolases"/>
    <property type="match status" value="2"/>
</dbReference>
<dbReference type="WBParaSite" id="ACRNAN_scaffold328.g7878.t1">
    <property type="protein sequence ID" value="ACRNAN_scaffold328.g7878.t1"/>
    <property type="gene ID" value="ACRNAN_scaffold328.g7878"/>
</dbReference>
<keyword evidence="3 9" id="KW-0732">Signal</keyword>
<dbReference type="GO" id="GO:0016787">
    <property type="term" value="F:hydrolase activity"/>
    <property type="evidence" value="ECO:0007669"/>
    <property type="project" value="UniProtKB-KW"/>
</dbReference>
<evidence type="ECO:0000256" key="8">
    <source>
        <dbReference type="ARBA" id="ARBA00023228"/>
    </source>
</evidence>
<evidence type="ECO:0000256" key="1">
    <source>
        <dbReference type="ARBA" id="ARBA00004227"/>
    </source>
</evidence>
<keyword evidence="6" id="KW-0443">Lipid metabolism</keyword>
<dbReference type="FunFam" id="3.40.50.1820:FF:000021">
    <property type="entry name" value="Lipase"/>
    <property type="match status" value="1"/>
</dbReference>
<evidence type="ECO:0000256" key="5">
    <source>
        <dbReference type="ARBA" id="ARBA00022963"/>
    </source>
</evidence>
<dbReference type="Pfam" id="PF04083">
    <property type="entry name" value="Abhydro_lipase"/>
    <property type="match status" value="1"/>
</dbReference>
<organism evidence="11 12">
    <name type="scientific">Acrobeloides nanus</name>
    <dbReference type="NCBI Taxonomy" id="290746"/>
    <lineage>
        <taxon>Eukaryota</taxon>
        <taxon>Metazoa</taxon>
        <taxon>Ecdysozoa</taxon>
        <taxon>Nematoda</taxon>
        <taxon>Chromadorea</taxon>
        <taxon>Rhabditida</taxon>
        <taxon>Tylenchina</taxon>
        <taxon>Cephalobomorpha</taxon>
        <taxon>Cephaloboidea</taxon>
        <taxon>Cephalobidae</taxon>
        <taxon>Acrobeloides</taxon>
    </lineage>
</organism>
<dbReference type="PANTHER" id="PTHR11005">
    <property type="entry name" value="LYSOSOMAL ACID LIPASE-RELATED"/>
    <property type="match status" value="1"/>
</dbReference>
<evidence type="ECO:0000256" key="9">
    <source>
        <dbReference type="SAM" id="SignalP"/>
    </source>
</evidence>
<dbReference type="GO" id="GO:0043202">
    <property type="term" value="C:lysosomal lumen"/>
    <property type="evidence" value="ECO:0007669"/>
    <property type="project" value="UniProtKB-SubCell"/>
</dbReference>
<evidence type="ECO:0000259" key="10">
    <source>
        <dbReference type="Pfam" id="PF04083"/>
    </source>
</evidence>
<name>A0A914DPA5_9BILA</name>
<keyword evidence="8" id="KW-0458">Lysosome</keyword>
<sequence length="467" mass="52654">MLSVLFLILFVNLRLAYGLDSGHDPEINMTTIQMAQWWGYKEANIVYAQTEDGYLLEMHHIPYGRNGAGKDGKPRPVVFMQHGLQAASDCFTWNLPNESLALIFADYGFDVWLGNVRGNRYSNKHVSLSPSNKTFWEFSWDEMVKYDLDAMIDTVLNKTNTSSLYYIGHSQGTLIMFSKLASDPNFHTKINAFFALAPVGTVKDIEGLTGFLAGPLFLESDILLDILGDGEFLPQSWVTELMSEYICSNDAKKRKREAPHIFEDGQELCDNILFQIMGPNSLQLNTSRTPVYLDHVPAGTSTQNMMHWIQMVHSGLQQAYDYGTPAKNMAHYGSSRTPVYLDHVPAGTSTQNMMHWIQMVHSGLQQAYDYGTPAKNMAHYGSTTPPIYNISNVNAPTYLFYSDLDWLADLKDVTSHILANLNPNILKGNFFIEKFNHADFVLGLRAADEIFHPIAKIIQDDFNSQGK</sequence>
<accession>A0A914DPA5</accession>